<dbReference type="RefSeq" id="WP_148778234.1">
    <property type="nucleotide sequence ID" value="NZ_VSSS01000082.1"/>
</dbReference>
<dbReference type="AlphaFoldDB" id="A0A5D3KAZ6"/>
<evidence type="ECO:0000313" key="1">
    <source>
        <dbReference type="EMBL" id="TYL86003.1"/>
    </source>
</evidence>
<protein>
    <submittedName>
        <fullName evidence="1">Uncharacterized protein</fullName>
    </submittedName>
</protein>
<dbReference type="Proteomes" id="UP000324758">
    <property type="component" value="Unassembled WGS sequence"/>
</dbReference>
<sequence>MGVSISLLFVRGRQIADILAGIDLATTGEHRSAPLNERGAFVMVALPSGFDLIWSNTCDERRFSTNALADLSAGSEVIVLAVEEHVMFSQAEVWRDGRQIWALQHNGDVDATNLELSGDLPPLFDTLCVEQKDLAVEHQDFFDIPVKLVADITGFRYDQNYDWETADTYTVLAVTASASATRPFWKFW</sequence>
<reference evidence="1 2" key="1">
    <citation type="submission" date="2019-08" db="EMBL/GenBank/DDBJ databases">
        <title>Bradyrhizobium hipponensis sp. nov., a rhizobium isolated from a Lupinus angustifolius root nodule in Tunisia.</title>
        <authorList>
            <person name="Off K."/>
            <person name="Rejili M."/>
            <person name="Mars M."/>
            <person name="Brachmann A."/>
            <person name="Marin M."/>
        </authorList>
    </citation>
    <scope>NUCLEOTIDE SEQUENCE [LARGE SCALE GENOMIC DNA]</scope>
    <source>
        <strain evidence="1 2">CTAW71</strain>
    </source>
</reference>
<keyword evidence="2" id="KW-1185">Reference proteome</keyword>
<dbReference type="EMBL" id="VSSS01000082">
    <property type="protein sequence ID" value="TYL86003.1"/>
    <property type="molecule type" value="Genomic_DNA"/>
</dbReference>
<evidence type="ECO:0000313" key="2">
    <source>
        <dbReference type="Proteomes" id="UP000324758"/>
    </source>
</evidence>
<dbReference type="OrthoDB" id="7277817at2"/>
<organism evidence="1 2">
    <name type="scientific">Bradyrhizobium rifense</name>
    <dbReference type="NCBI Taxonomy" id="515499"/>
    <lineage>
        <taxon>Bacteria</taxon>
        <taxon>Pseudomonadati</taxon>
        <taxon>Pseudomonadota</taxon>
        <taxon>Alphaproteobacteria</taxon>
        <taxon>Hyphomicrobiales</taxon>
        <taxon>Nitrobacteraceae</taxon>
        <taxon>Bradyrhizobium</taxon>
    </lineage>
</organism>
<comment type="caution">
    <text evidence="1">The sequence shown here is derived from an EMBL/GenBank/DDBJ whole genome shotgun (WGS) entry which is preliminary data.</text>
</comment>
<accession>A0A5D3KAZ6</accession>
<proteinExistence type="predicted"/>
<gene>
    <name evidence="1" type="ORF">FXB40_42630</name>
</gene>
<name>A0A5D3KAZ6_9BRAD</name>